<evidence type="ECO:0000259" key="1">
    <source>
        <dbReference type="SMART" id="SM01003"/>
    </source>
</evidence>
<dbReference type="PANTHER" id="PTHR42795">
    <property type="entry name" value="ALANINE DEHYDROGENASE"/>
    <property type="match status" value="1"/>
</dbReference>
<dbReference type="PANTHER" id="PTHR42795:SF1">
    <property type="entry name" value="ALANINE DEHYDROGENASE"/>
    <property type="match status" value="1"/>
</dbReference>
<dbReference type="GO" id="GO:0005886">
    <property type="term" value="C:plasma membrane"/>
    <property type="evidence" value="ECO:0007669"/>
    <property type="project" value="TreeGrafter"/>
</dbReference>
<comment type="caution">
    <text evidence="2">The sequence shown here is derived from an EMBL/GenBank/DDBJ whole genome shotgun (WGS) entry which is preliminary data.</text>
</comment>
<dbReference type="RefSeq" id="WP_005907672.1">
    <property type="nucleotide sequence ID" value="NZ_AQGQ01000165.1"/>
</dbReference>
<dbReference type="AlphaFoldDB" id="R1H5P0"/>
<reference evidence="2 3" key="1">
    <citation type="journal article" date="2013" name="Genome Announc.">
        <title>Draft Genome Sequence of Aeromonas molluscorum Strain 848TT, Isolated from Bivalve Molluscs.</title>
        <authorList>
            <person name="Spataro N."/>
            <person name="Farfan M."/>
            <person name="Albarral V."/>
            <person name="Sanglas A."/>
            <person name="Loren J.G."/>
            <person name="Fuste M.C."/>
            <person name="Bosch E."/>
        </authorList>
    </citation>
    <scope>NUCLEOTIDE SEQUENCE [LARGE SCALE GENOMIC DNA]</scope>
    <source>
        <strain evidence="2 3">848</strain>
    </source>
</reference>
<name>R1H5P0_9GAMM</name>
<dbReference type="Proteomes" id="UP000013526">
    <property type="component" value="Unassembled WGS sequence"/>
</dbReference>
<sequence length="67" mass="6920">MGLASVRELAARNHTVFVQRGAGTGIGFTDADYHAAGAEILAAAADIFATSQMTVGVKEPMQPSTIQ</sequence>
<dbReference type="EMBL" id="AQGQ01000165">
    <property type="protein sequence ID" value="EOD53809.1"/>
    <property type="molecule type" value="Genomic_DNA"/>
</dbReference>
<protein>
    <submittedName>
        <fullName evidence="2">Alanine dehydrogenase</fullName>
    </submittedName>
</protein>
<dbReference type="SUPFAM" id="SSF52283">
    <property type="entry name" value="Formate/glycerate dehydrogenase catalytic domain-like"/>
    <property type="match status" value="1"/>
</dbReference>
<organism evidence="2 3">
    <name type="scientific">Aeromonas molluscorum 848</name>
    <dbReference type="NCBI Taxonomy" id="1268236"/>
    <lineage>
        <taxon>Bacteria</taxon>
        <taxon>Pseudomonadati</taxon>
        <taxon>Pseudomonadota</taxon>
        <taxon>Gammaproteobacteria</taxon>
        <taxon>Aeromonadales</taxon>
        <taxon>Aeromonadaceae</taxon>
        <taxon>Aeromonas</taxon>
    </lineage>
</organism>
<keyword evidence="3" id="KW-1185">Reference proteome</keyword>
<dbReference type="Pfam" id="PF05222">
    <property type="entry name" value="AlaDh_PNT_N"/>
    <property type="match status" value="1"/>
</dbReference>
<dbReference type="GO" id="GO:0006524">
    <property type="term" value="P:alanine catabolic process"/>
    <property type="evidence" value="ECO:0007669"/>
    <property type="project" value="TreeGrafter"/>
</dbReference>
<evidence type="ECO:0000313" key="3">
    <source>
        <dbReference type="Proteomes" id="UP000013526"/>
    </source>
</evidence>
<dbReference type="GO" id="GO:0000286">
    <property type="term" value="F:alanine dehydrogenase activity"/>
    <property type="evidence" value="ECO:0007669"/>
    <property type="project" value="TreeGrafter"/>
</dbReference>
<gene>
    <name evidence="2" type="ORF">G113_17587</name>
</gene>
<feature type="domain" description="Alanine dehydrogenase/pyridine nucleotide transhydrogenase N-terminal" evidence="1">
    <location>
        <begin position="4"/>
        <end position="67"/>
    </location>
</feature>
<dbReference type="SMART" id="SM01003">
    <property type="entry name" value="AlaDh_PNT_N"/>
    <property type="match status" value="1"/>
</dbReference>
<proteinExistence type="predicted"/>
<dbReference type="Gene3D" id="3.40.50.720">
    <property type="entry name" value="NAD(P)-binding Rossmann-like Domain"/>
    <property type="match status" value="1"/>
</dbReference>
<accession>R1H5P0</accession>
<dbReference type="InterPro" id="IPR007886">
    <property type="entry name" value="AlaDH/PNT_N"/>
</dbReference>
<evidence type="ECO:0000313" key="2">
    <source>
        <dbReference type="EMBL" id="EOD53809.1"/>
    </source>
</evidence>